<proteinExistence type="predicted"/>
<sequence>MRYSSYTWLAINEGLKSAENLALRGILITPACYLCQNEDESSSHMFFQCPFSFSILHSLLPDVRGFLLRPNLLQLFEHFEDCQSIEGAECNFCYFVICCTLYFLWRERNDRRYGGKYSTIHTLCHKISMAITAKVSKWKYFDKLQKAFPNCFFWRNYHQAENFDIPRQ</sequence>
<dbReference type="EMBL" id="KZ502134">
    <property type="protein sequence ID" value="PKU83287.1"/>
    <property type="molecule type" value="Genomic_DNA"/>
</dbReference>
<keyword evidence="3" id="KW-1185">Reference proteome</keyword>
<dbReference type="AlphaFoldDB" id="A0A2I0X5W1"/>
<name>A0A2I0X5W1_9ASPA</name>
<reference evidence="2 3" key="1">
    <citation type="journal article" date="2016" name="Sci. Rep.">
        <title>The Dendrobium catenatum Lindl. genome sequence provides insights into polysaccharide synthase, floral development and adaptive evolution.</title>
        <authorList>
            <person name="Zhang G.Q."/>
            <person name="Xu Q."/>
            <person name="Bian C."/>
            <person name="Tsai W.C."/>
            <person name="Yeh C.M."/>
            <person name="Liu K.W."/>
            <person name="Yoshida K."/>
            <person name="Zhang L.S."/>
            <person name="Chang S.B."/>
            <person name="Chen F."/>
            <person name="Shi Y."/>
            <person name="Su Y.Y."/>
            <person name="Zhang Y.Q."/>
            <person name="Chen L.J."/>
            <person name="Yin Y."/>
            <person name="Lin M."/>
            <person name="Huang H."/>
            <person name="Deng H."/>
            <person name="Wang Z.W."/>
            <person name="Zhu S.L."/>
            <person name="Zhao X."/>
            <person name="Deng C."/>
            <person name="Niu S.C."/>
            <person name="Huang J."/>
            <person name="Wang M."/>
            <person name="Liu G.H."/>
            <person name="Yang H.J."/>
            <person name="Xiao X.J."/>
            <person name="Hsiao Y.Y."/>
            <person name="Wu W.L."/>
            <person name="Chen Y.Y."/>
            <person name="Mitsuda N."/>
            <person name="Ohme-Takagi M."/>
            <person name="Luo Y.B."/>
            <person name="Van de Peer Y."/>
            <person name="Liu Z.J."/>
        </authorList>
    </citation>
    <scope>NUCLEOTIDE SEQUENCE [LARGE SCALE GENOMIC DNA]</scope>
    <source>
        <tissue evidence="2">The whole plant</tissue>
    </source>
</reference>
<gene>
    <name evidence="2" type="ORF">MA16_Dca006688</name>
</gene>
<evidence type="ECO:0000313" key="3">
    <source>
        <dbReference type="Proteomes" id="UP000233837"/>
    </source>
</evidence>
<organism evidence="2 3">
    <name type="scientific">Dendrobium catenatum</name>
    <dbReference type="NCBI Taxonomy" id="906689"/>
    <lineage>
        <taxon>Eukaryota</taxon>
        <taxon>Viridiplantae</taxon>
        <taxon>Streptophyta</taxon>
        <taxon>Embryophyta</taxon>
        <taxon>Tracheophyta</taxon>
        <taxon>Spermatophyta</taxon>
        <taxon>Magnoliopsida</taxon>
        <taxon>Liliopsida</taxon>
        <taxon>Asparagales</taxon>
        <taxon>Orchidaceae</taxon>
        <taxon>Epidendroideae</taxon>
        <taxon>Malaxideae</taxon>
        <taxon>Dendrobiinae</taxon>
        <taxon>Dendrobium</taxon>
    </lineage>
</organism>
<accession>A0A2I0X5W1</accession>
<feature type="domain" description="Reverse transcriptase zinc-binding" evidence="1">
    <location>
        <begin position="2"/>
        <end position="52"/>
    </location>
</feature>
<protein>
    <recommendedName>
        <fullName evidence="1">Reverse transcriptase zinc-binding domain-containing protein</fullName>
    </recommendedName>
</protein>
<dbReference type="InterPro" id="IPR026960">
    <property type="entry name" value="RVT-Znf"/>
</dbReference>
<dbReference type="Pfam" id="PF13966">
    <property type="entry name" value="zf-RVT"/>
    <property type="match status" value="1"/>
</dbReference>
<reference evidence="2 3" key="2">
    <citation type="journal article" date="2017" name="Nature">
        <title>The Apostasia genome and the evolution of orchids.</title>
        <authorList>
            <person name="Zhang G.Q."/>
            <person name="Liu K.W."/>
            <person name="Li Z."/>
            <person name="Lohaus R."/>
            <person name="Hsiao Y.Y."/>
            <person name="Niu S.C."/>
            <person name="Wang J.Y."/>
            <person name="Lin Y.C."/>
            <person name="Xu Q."/>
            <person name="Chen L.J."/>
            <person name="Yoshida K."/>
            <person name="Fujiwara S."/>
            <person name="Wang Z.W."/>
            <person name="Zhang Y.Q."/>
            <person name="Mitsuda N."/>
            <person name="Wang M."/>
            <person name="Liu G.H."/>
            <person name="Pecoraro L."/>
            <person name="Huang H.X."/>
            <person name="Xiao X.J."/>
            <person name="Lin M."/>
            <person name="Wu X.Y."/>
            <person name="Wu W.L."/>
            <person name="Chen Y.Y."/>
            <person name="Chang S.B."/>
            <person name="Sakamoto S."/>
            <person name="Ohme-Takagi M."/>
            <person name="Yagi M."/>
            <person name="Zeng S.J."/>
            <person name="Shen C.Y."/>
            <person name="Yeh C.M."/>
            <person name="Luo Y.B."/>
            <person name="Tsai W.C."/>
            <person name="Van de Peer Y."/>
            <person name="Liu Z.J."/>
        </authorList>
    </citation>
    <scope>NUCLEOTIDE SEQUENCE [LARGE SCALE GENOMIC DNA]</scope>
    <source>
        <tissue evidence="2">The whole plant</tissue>
    </source>
</reference>
<evidence type="ECO:0000259" key="1">
    <source>
        <dbReference type="Pfam" id="PF13966"/>
    </source>
</evidence>
<dbReference type="Proteomes" id="UP000233837">
    <property type="component" value="Unassembled WGS sequence"/>
</dbReference>
<evidence type="ECO:0000313" key="2">
    <source>
        <dbReference type="EMBL" id="PKU83287.1"/>
    </source>
</evidence>